<dbReference type="AlphaFoldDB" id="A0ABD3Y2L5"/>
<reference evidence="2 3" key="1">
    <citation type="submission" date="2024-11" db="EMBL/GenBank/DDBJ databases">
        <title>Chromosome-level genome assembly of the freshwater bivalve Anodonta woodiana.</title>
        <authorList>
            <person name="Chen X."/>
        </authorList>
    </citation>
    <scope>NUCLEOTIDE SEQUENCE [LARGE SCALE GENOMIC DNA]</scope>
    <source>
        <strain evidence="2">MN2024</strain>
        <tissue evidence="2">Gills</tissue>
    </source>
</reference>
<comment type="caution">
    <text evidence="2">The sequence shown here is derived from an EMBL/GenBank/DDBJ whole genome shotgun (WGS) entry which is preliminary data.</text>
</comment>
<name>A0ABD3Y2L5_SINWO</name>
<evidence type="ECO:0000313" key="2">
    <source>
        <dbReference type="EMBL" id="KAL3892261.1"/>
    </source>
</evidence>
<accession>A0ABD3Y2L5</accession>
<gene>
    <name evidence="2" type="ORF">ACJMK2_004485</name>
</gene>
<evidence type="ECO:0000313" key="3">
    <source>
        <dbReference type="Proteomes" id="UP001634394"/>
    </source>
</evidence>
<organism evidence="2 3">
    <name type="scientific">Sinanodonta woodiana</name>
    <name type="common">Chinese pond mussel</name>
    <name type="synonym">Anodonta woodiana</name>
    <dbReference type="NCBI Taxonomy" id="1069815"/>
    <lineage>
        <taxon>Eukaryota</taxon>
        <taxon>Metazoa</taxon>
        <taxon>Spiralia</taxon>
        <taxon>Lophotrochozoa</taxon>
        <taxon>Mollusca</taxon>
        <taxon>Bivalvia</taxon>
        <taxon>Autobranchia</taxon>
        <taxon>Heteroconchia</taxon>
        <taxon>Palaeoheterodonta</taxon>
        <taxon>Unionida</taxon>
        <taxon>Unionoidea</taxon>
        <taxon>Unionidae</taxon>
        <taxon>Unioninae</taxon>
        <taxon>Sinanodonta</taxon>
    </lineage>
</organism>
<proteinExistence type="predicted"/>
<feature type="chain" id="PRO_5044847299" evidence="1">
    <location>
        <begin position="17"/>
        <end position="100"/>
    </location>
</feature>
<dbReference type="Proteomes" id="UP001634394">
    <property type="component" value="Unassembled WGS sequence"/>
</dbReference>
<evidence type="ECO:0000256" key="1">
    <source>
        <dbReference type="SAM" id="SignalP"/>
    </source>
</evidence>
<keyword evidence="3" id="KW-1185">Reference proteome</keyword>
<keyword evidence="1" id="KW-0732">Signal</keyword>
<feature type="signal peptide" evidence="1">
    <location>
        <begin position="1"/>
        <end position="16"/>
    </location>
</feature>
<protein>
    <submittedName>
        <fullName evidence="2">Uncharacterized protein</fullName>
    </submittedName>
</protein>
<dbReference type="EMBL" id="JBJQND010000001">
    <property type="protein sequence ID" value="KAL3892261.1"/>
    <property type="molecule type" value="Genomic_DNA"/>
</dbReference>
<sequence>MMRVLVIIILIGFCLAYSDLPEGDTFTDADVNNPLVQENAHFVLTRSAQEPWRQCNGASLVQVTKASHKGQEKTCTSRVVQRSTDKTIMGVIDLCNCSDK</sequence>